<evidence type="ECO:0000256" key="9">
    <source>
        <dbReference type="ARBA" id="ARBA00022840"/>
    </source>
</evidence>
<evidence type="ECO:0000256" key="7">
    <source>
        <dbReference type="ARBA" id="ARBA00022741"/>
    </source>
</evidence>
<evidence type="ECO:0000256" key="4">
    <source>
        <dbReference type="ARBA" id="ARBA00022475"/>
    </source>
</evidence>
<evidence type="ECO:0000256" key="8">
    <source>
        <dbReference type="ARBA" id="ARBA00022777"/>
    </source>
</evidence>
<dbReference type="Pfam" id="PF00512">
    <property type="entry name" value="HisKA"/>
    <property type="match status" value="1"/>
</dbReference>
<sequence length="441" mass="50291">MKNLFLRLYILLILTFVGLGWSIEIFYSNLSNEEQITSDLALHKGTFMLLNAELMRHPENEQHTHLEALSTSFGYPIALLNEDKIRQFSNHTGLALGTHQINYLSSGGVISLFNDIKGESWFLKKLSDRNGVMVLGPIYTEPVVQSDIIYTGLFFIGLAVFVFLWVWPISKGLMSLTNAATEFGKGNFEVRANTHVSSSLLELVERFNSMAARIQRLIKSHRELSHAVSHELRTPIARIRFAMEIIREEDNAELKHKYLDSMDESIEELDSLVDELLVYAKFDREEPQLKIKEYNLVIFLNDIIEKYRLNEPRFQFHLNVENLVSANKVNASFDREGMNKVIDNLLRNAVRYAKKRISISVTIEQEKLVLKVSDDGVGIPQEKRDSIFEPFVRLDESRDKKSGGIGLGLAIVKRFVELHQGQITIESAKGGGACFNVTWPQ</sequence>
<comment type="subcellular location">
    <subcellularLocation>
        <location evidence="2">Cell membrane</location>
        <topology evidence="2">Multi-pass membrane protein</topology>
    </subcellularLocation>
</comment>
<evidence type="ECO:0000256" key="5">
    <source>
        <dbReference type="ARBA" id="ARBA00022553"/>
    </source>
</evidence>
<dbReference type="CDD" id="cd00082">
    <property type="entry name" value="HisKA"/>
    <property type="match status" value="1"/>
</dbReference>
<dbReference type="InterPro" id="IPR004358">
    <property type="entry name" value="Sig_transdc_His_kin-like_C"/>
</dbReference>
<dbReference type="PANTHER" id="PTHR44936">
    <property type="entry name" value="SENSOR PROTEIN CREC"/>
    <property type="match status" value="1"/>
</dbReference>
<keyword evidence="10" id="KW-1133">Transmembrane helix</keyword>
<protein>
    <recommendedName>
        <fullName evidence="3">histidine kinase</fullName>
        <ecNumber evidence="3">2.7.13.3</ecNumber>
    </recommendedName>
</protein>
<evidence type="ECO:0000256" key="2">
    <source>
        <dbReference type="ARBA" id="ARBA00004651"/>
    </source>
</evidence>
<evidence type="ECO:0000256" key="6">
    <source>
        <dbReference type="ARBA" id="ARBA00022679"/>
    </source>
</evidence>
<dbReference type="InterPro" id="IPR005467">
    <property type="entry name" value="His_kinase_dom"/>
</dbReference>
<dbReference type="EC" id="2.7.13.3" evidence="3"/>
<evidence type="ECO:0000259" key="11">
    <source>
        <dbReference type="PROSITE" id="PS50109"/>
    </source>
</evidence>
<accession>A0A7Y0LDA0</accession>
<dbReference type="InterPro" id="IPR036097">
    <property type="entry name" value="HisK_dim/P_sf"/>
</dbReference>
<proteinExistence type="predicted"/>
<dbReference type="InterPro" id="IPR003660">
    <property type="entry name" value="HAMP_dom"/>
</dbReference>
<keyword evidence="7" id="KW-0547">Nucleotide-binding</keyword>
<keyword evidence="10" id="KW-0472">Membrane</keyword>
<evidence type="ECO:0000256" key="3">
    <source>
        <dbReference type="ARBA" id="ARBA00012438"/>
    </source>
</evidence>
<dbReference type="PRINTS" id="PR00344">
    <property type="entry name" value="BCTRLSENSOR"/>
</dbReference>
<dbReference type="InterPro" id="IPR050980">
    <property type="entry name" value="2C_sensor_his_kinase"/>
</dbReference>
<evidence type="ECO:0000256" key="10">
    <source>
        <dbReference type="SAM" id="Phobius"/>
    </source>
</evidence>
<evidence type="ECO:0000259" key="12">
    <source>
        <dbReference type="PROSITE" id="PS50885"/>
    </source>
</evidence>
<dbReference type="PROSITE" id="PS50885">
    <property type="entry name" value="HAMP"/>
    <property type="match status" value="1"/>
</dbReference>
<dbReference type="RefSeq" id="WP_169075762.1">
    <property type="nucleotide sequence ID" value="NZ_JABBXH010000004.1"/>
</dbReference>
<dbReference type="FunFam" id="3.30.565.10:FF:000006">
    <property type="entry name" value="Sensor histidine kinase WalK"/>
    <property type="match status" value="1"/>
</dbReference>
<dbReference type="SMART" id="SM00387">
    <property type="entry name" value="HATPase_c"/>
    <property type="match status" value="1"/>
</dbReference>
<dbReference type="AlphaFoldDB" id="A0A7Y0LDA0"/>
<dbReference type="PROSITE" id="PS50109">
    <property type="entry name" value="HIS_KIN"/>
    <property type="match status" value="1"/>
</dbReference>
<dbReference type="InterPro" id="IPR003661">
    <property type="entry name" value="HisK_dim/P_dom"/>
</dbReference>
<reference evidence="13 14" key="1">
    <citation type="submission" date="2020-04" db="EMBL/GenBank/DDBJ databases">
        <title>Thalassotalea sp. M1531, isolated from the surface of marine red alga.</title>
        <authorList>
            <person name="Pang L."/>
            <person name="Lu D.-C."/>
        </authorList>
    </citation>
    <scope>NUCLEOTIDE SEQUENCE [LARGE SCALE GENOMIC DNA]</scope>
    <source>
        <strain evidence="13 14">M1531</strain>
    </source>
</reference>
<evidence type="ECO:0000313" key="14">
    <source>
        <dbReference type="Proteomes" id="UP000568664"/>
    </source>
</evidence>
<comment type="catalytic activity">
    <reaction evidence="1">
        <text>ATP + protein L-histidine = ADP + protein N-phospho-L-histidine.</text>
        <dbReference type="EC" id="2.7.13.3"/>
    </reaction>
</comment>
<feature type="domain" description="Histidine kinase" evidence="11">
    <location>
        <begin position="227"/>
        <end position="441"/>
    </location>
</feature>
<comment type="caution">
    <text evidence="13">The sequence shown here is derived from an EMBL/GenBank/DDBJ whole genome shotgun (WGS) entry which is preliminary data.</text>
</comment>
<keyword evidence="4" id="KW-1003">Cell membrane</keyword>
<dbReference type="PANTHER" id="PTHR44936:SF10">
    <property type="entry name" value="SENSOR PROTEIN RSTB"/>
    <property type="match status" value="1"/>
</dbReference>
<dbReference type="SUPFAM" id="SSF47384">
    <property type="entry name" value="Homodimeric domain of signal transducing histidine kinase"/>
    <property type="match status" value="1"/>
</dbReference>
<dbReference type="InterPro" id="IPR036890">
    <property type="entry name" value="HATPase_C_sf"/>
</dbReference>
<dbReference type="GO" id="GO:0000155">
    <property type="term" value="F:phosphorelay sensor kinase activity"/>
    <property type="evidence" value="ECO:0007669"/>
    <property type="project" value="InterPro"/>
</dbReference>
<dbReference type="Pfam" id="PF02518">
    <property type="entry name" value="HATPase_c"/>
    <property type="match status" value="1"/>
</dbReference>
<gene>
    <name evidence="13" type="ORF">HII17_12725</name>
</gene>
<dbReference type="SMART" id="SM00388">
    <property type="entry name" value="HisKA"/>
    <property type="match status" value="1"/>
</dbReference>
<dbReference type="GO" id="GO:0005886">
    <property type="term" value="C:plasma membrane"/>
    <property type="evidence" value="ECO:0007669"/>
    <property type="project" value="UniProtKB-SubCell"/>
</dbReference>
<feature type="transmembrane region" description="Helical" evidence="10">
    <location>
        <begin position="148"/>
        <end position="167"/>
    </location>
</feature>
<dbReference type="SUPFAM" id="SSF55874">
    <property type="entry name" value="ATPase domain of HSP90 chaperone/DNA topoisomerase II/histidine kinase"/>
    <property type="match status" value="1"/>
</dbReference>
<dbReference type="Gene3D" id="3.30.565.10">
    <property type="entry name" value="Histidine kinase-like ATPase, C-terminal domain"/>
    <property type="match status" value="1"/>
</dbReference>
<evidence type="ECO:0000256" key="1">
    <source>
        <dbReference type="ARBA" id="ARBA00000085"/>
    </source>
</evidence>
<dbReference type="CDD" id="cd06225">
    <property type="entry name" value="HAMP"/>
    <property type="match status" value="1"/>
</dbReference>
<keyword evidence="9" id="KW-0067">ATP-binding</keyword>
<organism evidence="13 14">
    <name type="scientific">Thalassotalea algicola</name>
    <dbReference type="NCBI Taxonomy" id="2716224"/>
    <lineage>
        <taxon>Bacteria</taxon>
        <taxon>Pseudomonadati</taxon>
        <taxon>Pseudomonadota</taxon>
        <taxon>Gammaproteobacteria</taxon>
        <taxon>Alteromonadales</taxon>
        <taxon>Colwelliaceae</taxon>
        <taxon>Thalassotalea</taxon>
    </lineage>
</organism>
<keyword evidence="10" id="KW-0812">Transmembrane</keyword>
<keyword evidence="5" id="KW-0597">Phosphoprotein</keyword>
<feature type="domain" description="HAMP" evidence="12">
    <location>
        <begin position="167"/>
        <end position="219"/>
    </location>
</feature>
<name>A0A7Y0LDA0_9GAMM</name>
<dbReference type="EMBL" id="JABBXH010000004">
    <property type="protein sequence ID" value="NMP32428.1"/>
    <property type="molecule type" value="Genomic_DNA"/>
</dbReference>
<evidence type="ECO:0000313" key="13">
    <source>
        <dbReference type="EMBL" id="NMP32428.1"/>
    </source>
</evidence>
<dbReference type="Gene3D" id="1.10.287.130">
    <property type="match status" value="1"/>
</dbReference>
<dbReference type="InterPro" id="IPR003594">
    <property type="entry name" value="HATPase_dom"/>
</dbReference>
<keyword evidence="8" id="KW-0418">Kinase</keyword>
<keyword evidence="6" id="KW-0808">Transferase</keyword>
<dbReference type="Proteomes" id="UP000568664">
    <property type="component" value="Unassembled WGS sequence"/>
</dbReference>
<dbReference type="GO" id="GO:0005524">
    <property type="term" value="F:ATP binding"/>
    <property type="evidence" value="ECO:0007669"/>
    <property type="project" value="UniProtKB-KW"/>
</dbReference>
<keyword evidence="14" id="KW-1185">Reference proteome</keyword>